<dbReference type="InterPro" id="IPR045865">
    <property type="entry name" value="ACT-like_dom_sf"/>
</dbReference>
<comment type="similarity">
    <text evidence="1">Belongs to the RelA/SpoT family.</text>
</comment>
<evidence type="ECO:0000256" key="1">
    <source>
        <dbReference type="ARBA" id="ARBA00007476"/>
    </source>
</evidence>
<evidence type="ECO:0000259" key="4">
    <source>
        <dbReference type="PROSITE" id="PS51831"/>
    </source>
</evidence>
<dbReference type="Pfam" id="PF02824">
    <property type="entry name" value="TGS"/>
    <property type="match status" value="1"/>
</dbReference>
<dbReference type="PROSITE" id="PS51671">
    <property type="entry name" value="ACT"/>
    <property type="match status" value="1"/>
</dbReference>
<dbReference type="Pfam" id="PF13291">
    <property type="entry name" value="ACT_4"/>
    <property type="match status" value="1"/>
</dbReference>
<proteinExistence type="inferred from homology"/>
<dbReference type="EMBL" id="CAFAAD010000029">
    <property type="protein sequence ID" value="CAB4788179.1"/>
    <property type="molecule type" value="Genomic_DNA"/>
</dbReference>
<gene>
    <name evidence="7" type="ORF">UFOPK2969_00556</name>
    <name evidence="6" type="ORF">UFOPK3331_01010</name>
</gene>
<dbReference type="GO" id="GO:0015969">
    <property type="term" value="P:guanosine tetraphosphate metabolic process"/>
    <property type="evidence" value="ECO:0007669"/>
    <property type="project" value="InterPro"/>
</dbReference>
<comment type="pathway">
    <text evidence="2">Purine metabolism.</text>
</comment>
<dbReference type="AlphaFoldDB" id="A0A6J5ZJ00"/>
<dbReference type="InterPro" id="IPR007685">
    <property type="entry name" value="RelA_SpoT"/>
</dbReference>
<dbReference type="InterPro" id="IPR004811">
    <property type="entry name" value="RelA/Spo_fam"/>
</dbReference>
<sequence>MATVNRVLPWRRNAAPPSEEVAPLVAIFQSHHPRSSAALITKAYDRAASAHKGQSRKSGEPYVTHPVAVAKICAELGLDDITIAAALLHDAVEDTGATLFDVEKEFGVEVARIVDGVTKLDRIKFDSKEAQQAATVRKMLVAMAKDLRVLIIKLADRLHNMRTIAALPAWKQHRTAQETIDIYAPLAHRLGMQELRQQLEDLCFASLHPKRYAEIDHMVATRAPERDVYLTNVLEDVRGRLSELHITAEVTGRPKHLWSIYEKMVVKGRDFDDIFDLVAIRVIVGTVKDCYAALGSIHATWKPVQGRFKDYVAMPKFNLYQSLHTTVVGPGGKPLEVQIRTLEMHRRAEFGVAAHWNYKDNNESTADLAWLNRIVDWQSETSDPSEFMANLKIDLDQDEVFVFTPKGKVITLPKGATTVDFAYAIHTEIGHSCIGSRVNGRLVSLDTELQSGDSIEIFTSKVESGGPSQDWLRFVVSHKAENKIRAWHSRERREDEIDNGNEELTKALRREGLPVQKIRQSRILDEIATELNYTDLESLHAAIGGNHQSAQSVAERIRRKLESVDPDREEQLPTTVRAPRRSGRVGASPSGVHVEGLDDVMVRLSRCCTPVPGDAIMGFVTRGRGVSVHRSDCANALSLTDGQSDRLIDVEWDTDISATFIASIEVKGLDRSRLLRDVSAALADHHVNIVSCNTITGSDRISSMRFDFELGDVSQLSPLMWSIKKIDGIYDAYRVLPGKGDSDSEDGRDPQN</sequence>
<dbReference type="FunFam" id="3.30.460.10:FF:000001">
    <property type="entry name" value="GTP pyrophosphokinase RelA"/>
    <property type="match status" value="1"/>
</dbReference>
<dbReference type="InterPro" id="IPR012676">
    <property type="entry name" value="TGS-like"/>
</dbReference>
<dbReference type="Gene3D" id="3.30.460.10">
    <property type="entry name" value="Beta Polymerase, domain 2"/>
    <property type="match status" value="1"/>
</dbReference>
<dbReference type="InterPro" id="IPR003607">
    <property type="entry name" value="HD/PDEase_dom"/>
</dbReference>
<dbReference type="CDD" id="cd05399">
    <property type="entry name" value="NT_Rel-Spo_like"/>
    <property type="match status" value="1"/>
</dbReference>
<dbReference type="Pfam" id="PF13328">
    <property type="entry name" value="HD_4"/>
    <property type="match status" value="1"/>
</dbReference>
<dbReference type="CDD" id="cd00077">
    <property type="entry name" value="HDc"/>
    <property type="match status" value="1"/>
</dbReference>
<dbReference type="FunFam" id="3.10.20.30:FF:000002">
    <property type="entry name" value="GTP pyrophosphokinase (RelA/SpoT)"/>
    <property type="match status" value="1"/>
</dbReference>
<name>A0A6J5ZJ00_9ZZZZ</name>
<feature type="domain" description="TGS" evidence="5">
    <location>
        <begin position="398"/>
        <end position="459"/>
    </location>
</feature>
<protein>
    <submittedName>
        <fullName evidence="6">Unannotated protein</fullName>
    </submittedName>
</protein>
<dbReference type="NCBIfam" id="TIGR00691">
    <property type="entry name" value="spoT_relA"/>
    <property type="match status" value="1"/>
</dbReference>
<accession>A0A6J5ZJ00</accession>
<dbReference type="CDD" id="cd04876">
    <property type="entry name" value="ACT_RelA-SpoT"/>
    <property type="match status" value="1"/>
</dbReference>
<evidence type="ECO:0000313" key="6">
    <source>
        <dbReference type="EMBL" id="CAB4341336.1"/>
    </source>
</evidence>
<dbReference type="InterPro" id="IPR043519">
    <property type="entry name" value="NT_sf"/>
</dbReference>
<dbReference type="InterPro" id="IPR045600">
    <property type="entry name" value="RelA/SpoT_AH_RIS"/>
</dbReference>
<dbReference type="Gene3D" id="3.10.20.30">
    <property type="match status" value="1"/>
</dbReference>
<dbReference type="PANTHER" id="PTHR21262">
    <property type="entry name" value="GUANOSINE-3',5'-BIS DIPHOSPHATE 3'-PYROPHOSPHOHYDROLASE"/>
    <property type="match status" value="1"/>
</dbReference>
<dbReference type="SUPFAM" id="SSF109604">
    <property type="entry name" value="HD-domain/PDEase-like"/>
    <property type="match status" value="1"/>
</dbReference>
<dbReference type="FunFam" id="1.10.3210.10:FF:000001">
    <property type="entry name" value="GTP pyrophosphokinase RelA"/>
    <property type="match status" value="1"/>
</dbReference>
<dbReference type="SMART" id="SM00471">
    <property type="entry name" value="HDc"/>
    <property type="match status" value="1"/>
</dbReference>
<evidence type="ECO:0000259" key="3">
    <source>
        <dbReference type="PROSITE" id="PS51671"/>
    </source>
</evidence>
<feature type="domain" description="HD" evidence="4">
    <location>
        <begin position="62"/>
        <end position="161"/>
    </location>
</feature>
<dbReference type="GO" id="GO:0005886">
    <property type="term" value="C:plasma membrane"/>
    <property type="evidence" value="ECO:0007669"/>
    <property type="project" value="TreeGrafter"/>
</dbReference>
<dbReference type="EMBL" id="CAESAL010000030">
    <property type="protein sequence ID" value="CAB4341336.1"/>
    <property type="molecule type" value="Genomic_DNA"/>
</dbReference>
<dbReference type="SUPFAM" id="SSF81271">
    <property type="entry name" value="TGS-like"/>
    <property type="match status" value="1"/>
</dbReference>
<dbReference type="PROSITE" id="PS51880">
    <property type="entry name" value="TGS"/>
    <property type="match status" value="1"/>
</dbReference>
<dbReference type="PANTHER" id="PTHR21262:SF31">
    <property type="entry name" value="GTP PYROPHOSPHOKINASE"/>
    <property type="match status" value="1"/>
</dbReference>
<dbReference type="Pfam" id="PF04607">
    <property type="entry name" value="RelA_SpoT"/>
    <property type="match status" value="1"/>
</dbReference>
<dbReference type="PROSITE" id="PS51831">
    <property type="entry name" value="HD"/>
    <property type="match status" value="1"/>
</dbReference>
<feature type="domain" description="ACT" evidence="3">
    <location>
        <begin position="663"/>
        <end position="737"/>
    </location>
</feature>
<dbReference type="SUPFAM" id="SSF81301">
    <property type="entry name" value="Nucleotidyltransferase"/>
    <property type="match status" value="1"/>
</dbReference>
<dbReference type="InterPro" id="IPR012675">
    <property type="entry name" value="Beta-grasp_dom_sf"/>
</dbReference>
<dbReference type="InterPro" id="IPR004095">
    <property type="entry name" value="TGS"/>
</dbReference>
<dbReference type="Gene3D" id="1.10.3210.10">
    <property type="entry name" value="Hypothetical protein af1432"/>
    <property type="match status" value="1"/>
</dbReference>
<dbReference type="Gene3D" id="3.30.70.260">
    <property type="match status" value="1"/>
</dbReference>
<reference evidence="6" key="1">
    <citation type="submission" date="2020-05" db="EMBL/GenBank/DDBJ databases">
        <authorList>
            <person name="Chiriac C."/>
            <person name="Salcher M."/>
            <person name="Ghai R."/>
            <person name="Kavagutti S V."/>
        </authorList>
    </citation>
    <scope>NUCLEOTIDE SEQUENCE</scope>
</reference>
<dbReference type="InterPro" id="IPR033655">
    <property type="entry name" value="TGS_RelA/SpoT"/>
</dbReference>
<dbReference type="SMART" id="SM00954">
    <property type="entry name" value="RelA_SpoT"/>
    <property type="match status" value="1"/>
</dbReference>
<evidence type="ECO:0000313" key="7">
    <source>
        <dbReference type="EMBL" id="CAB4788179.1"/>
    </source>
</evidence>
<dbReference type="SUPFAM" id="SSF55021">
    <property type="entry name" value="ACT-like"/>
    <property type="match status" value="1"/>
</dbReference>
<organism evidence="6">
    <name type="scientific">freshwater metagenome</name>
    <dbReference type="NCBI Taxonomy" id="449393"/>
    <lineage>
        <taxon>unclassified sequences</taxon>
        <taxon>metagenomes</taxon>
        <taxon>ecological metagenomes</taxon>
    </lineage>
</organism>
<dbReference type="Pfam" id="PF19296">
    <property type="entry name" value="RelA_AH_RIS"/>
    <property type="match status" value="1"/>
</dbReference>
<evidence type="ECO:0000259" key="5">
    <source>
        <dbReference type="PROSITE" id="PS51880"/>
    </source>
</evidence>
<dbReference type="CDD" id="cd01668">
    <property type="entry name" value="TGS_RSH"/>
    <property type="match status" value="1"/>
</dbReference>
<evidence type="ECO:0000256" key="2">
    <source>
        <dbReference type="ARBA" id="ARBA00025704"/>
    </source>
</evidence>
<dbReference type="InterPro" id="IPR002912">
    <property type="entry name" value="ACT_dom"/>
</dbReference>
<dbReference type="InterPro" id="IPR006674">
    <property type="entry name" value="HD_domain"/>
</dbReference>